<organism evidence="1 2">
    <name type="scientific">Eumeta variegata</name>
    <name type="common">Bagworm moth</name>
    <name type="synonym">Eumeta japonica</name>
    <dbReference type="NCBI Taxonomy" id="151549"/>
    <lineage>
        <taxon>Eukaryota</taxon>
        <taxon>Metazoa</taxon>
        <taxon>Ecdysozoa</taxon>
        <taxon>Arthropoda</taxon>
        <taxon>Hexapoda</taxon>
        <taxon>Insecta</taxon>
        <taxon>Pterygota</taxon>
        <taxon>Neoptera</taxon>
        <taxon>Endopterygota</taxon>
        <taxon>Lepidoptera</taxon>
        <taxon>Glossata</taxon>
        <taxon>Ditrysia</taxon>
        <taxon>Tineoidea</taxon>
        <taxon>Psychidae</taxon>
        <taxon>Oiketicinae</taxon>
        <taxon>Eumeta</taxon>
    </lineage>
</organism>
<gene>
    <name evidence="1" type="ORF">EVAR_24413_1</name>
</gene>
<sequence length="103" mass="11392">MHHKLGDLLLDVEIVRTLYTSNGGVILPNPQPRSPCTARMSRFYTTAINIIAPTSTSTTEVPTTPSPLAAYRLEDYPWARGLIDLTRNTLLLRDGTVVTLRLA</sequence>
<keyword evidence="2" id="KW-1185">Reference proteome</keyword>
<evidence type="ECO:0000313" key="1">
    <source>
        <dbReference type="EMBL" id="GBP41494.1"/>
    </source>
</evidence>
<accession>A0A4C1VUG5</accession>
<evidence type="ECO:0000313" key="2">
    <source>
        <dbReference type="Proteomes" id="UP000299102"/>
    </source>
</evidence>
<reference evidence="1 2" key="1">
    <citation type="journal article" date="2019" name="Commun. Biol.">
        <title>The bagworm genome reveals a unique fibroin gene that provides high tensile strength.</title>
        <authorList>
            <person name="Kono N."/>
            <person name="Nakamura H."/>
            <person name="Ohtoshi R."/>
            <person name="Tomita M."/>
            <person name="Numata K."/>
            <person name="Arakawa K."/>
        </authorList>
    </citation>
    <scope>NUCLEOTIDE SEQUENCE [LARGE SCALE GENOMIC DNA]</scope>
</reference>
<protein>
    <submittedName>
        <fullName evidence="1">Uncharacterized protein</fullName>
    </submittedName>
</protein>
<dbReference type="OrthoDB" id="299997at2759"/>
<comment type="caution">
    <text evidence="1">The sequence shown here is derived from an EMBL/GenBank/DDBJ whole genome shotgun (WGS) entry which is preliminary data.</text>
</comment>
<dbReference type="AlphaFoldDB" id="A0A4C1VUG5"/>
<dbReference type="Proteomes" id="UP000299102">
    <property type="component" value="Unassembled WGS sequence"/>
</dbReference>
<name>A0A4C1VUG5_EUMVA</name>
<dbReference type="EMBL" id="BGZK01000400">
    <property type="protein sequence ID" value="GBP41494.1"/>
    <property type="molecule type" value="Genomic_DNA"/>
</dbReference>
<proteinExistence type="predicted"/>